<dbReference type="Proteomes" id="UP000053149">
    <property type="component" value="Unassembled WGS sequence"/>
</dbReference>
<dbReference type="EMBL" id="KL242892">
    <property type="protein sequence ID" value="KFV12952.1"/>
    <property type="molecule type" value="Genomic_DNA"/>
</dbReference>
<dbReference type="Gene3D" id="1.10.238.10">
    <property type="entry name" value="EF-hand"/>
    <property type="match status" value="1"/>
</dbReference>
<organism evidence="1 2">
    <name type="scientific">Pterocles gutturalis</name>
    <name type="common">yellow-throated sandgrouse</name>
    <dbReference type="NCBI Taxonomy" id="240206"/>
    <lineage>
        <taxon>Eukaryota</taxon>
        <taxon>Metazoa</taxon>
        <taxon>Chordata</taxon>
        <taxon>Craniata</taxon>
        <taxon>Vertebrata</taxon>
        <taxon>Euteleostomi</taxon>
        <taxon>Archelosauria</taxon>
        <taxon>Archosauria</taxon>
        <taxon>Dinosauria</taxon>
        <taxon>Saurischia</taxon>
        <taxon>Theropoda</taxon>
        <taxon>Coelurosauria</taxon>
        <taxon>Aves</taxon>
        <taxon>Neognathae</taxon>
        <taxon>Neoaves</taxon>
        <taxon>Columbimorphae</taxon>
        <taxon>Pterocliformes</taxon>
        <taxon>Pteroclidae</taxon>
        <taxon>Pterocles</taxon>
    </lineage>
</organism>
<gene>
    <name evidence="1" type="ORF">N339_06593</name>
</gene>
<evidence type="ECO:0000313" key="2">
    <source>
        <dbReference type="Proteomes" id="UP000053149"/>
    </source>
</evidence>
<protein>
    <submittedName>
        <fullName evidence="1">EF-hand calcium-binding domain-containing protein 11</fullName>
    </submittedName>
</protein>
<dbReference type="SUPFAM" id="SSF47473">
    <property type="entry name" value="EF-hand"/>
    <property type="match status" value="1"/>
</dbReference>
<accession>A0A093CKU4</accession>
<feature type="non-terminal residue" evidence="1">
    <location>
        <position position="1"/>
    </location>
</feature>
<name>A0A093CKU4_9AVES</name>
<sequence length="116" mass="13368">FEVCDEDKGYLSREDFKVALVMLFGYKPSKIAIDLEKSVFLSSVKKNEMTGLLFETFLNLMSAEKATPLHSNETRQIFTAFDVQDRRFFLTFGDFKKAFSSVSPKLCERIIVEAFK</sequence>
<reference evidence="1 2" key="1">
    <citation type="submission" date="2014-04" db="EMBL/GenBank/DDBJ databases">
        <title>Genome evolution of avian class.</title>
        <authorList>
            <person name="Zhang G."/>
            <person name="Li C."/>
        </authorList>
    </citation>
    <scope>NUCLEOTIDE SEQUENCE [LARGE SCALE GENOMIC DNA]</scope>
    <source>
        <strain evidence="1">BGI_N339</strain>
    </source>
</reference>
<keyword evidence="2" id="KW-1185">Reference proteome</keyword>
<feature type="non-terminal residue" evidence="1">
    <location>
        <position position="116"/>
    </location>
</feature>
<proteinExistence type="predicted"/>
<dbReference type="AlphaFoldDB" id="A0A093CKU4"/>
<dbReference type="InterPro" id="IPR011992">
    <property type="entry name" value="EF-hand-dom_pair"/>
</dbReference>
<evidence type="ECO:0000313" key="1">
    <source>
        <dbReference type="EMBL" id="KFV12952.1"/>
    </source>
</evidence>